<evidence type="ECO:0000256" key="3">
    <source>
        <dbReference type="ARBA" id="ARBA00023082"/>
    </source>
</evidence>
<dbReference type="InterPro" id="IPR013249">
    <property type="entry name" value="RNA_pol_sigma70_r4_t2"/>
</dbReference>
<dbReference type="EMBL" id="JBHTLD010000287">
    <property type="protein sequence ID" value="MFD1188494.1"/>
    <property type="molecule type" value="Genomic_DNA"/>
</dbReference>
<dbReference type="InterPro" id="IPR039425">
    <property type="entry name" value="RNA_pol_sigma-70-like"/>
</dbReference>
<keyword evidence="3" id="KW-0731">Sigma factor</keyword>
<evidence type="ECO:0000259" key="7">
    <source>
        <dbReference type="Pfam" id="PF08281"/>
    </source>
</evidence>
<evidence type="ECO:0000256" key="1">
    <source>
        <dbReference type="ARBA" id="ARBA00010641"/>
    </source>
</evidence>
<evidence type="ECO:0000313" key="9">
    <source>
        <dbReference type="Proteomes" id="UP001597094"/>
    </source>
</evidence>
<dbReference type="Proteomes" id="UP001597094">
    <property type="component" value="Unassembled WGS sequence"/>
</dbReference>
<evidence type="ECO:0000256" key="2">
    <source>
        <dbReference type="ARBA" id="ARBA00023015"/>
    </source>
</evidence>
<reference evidence="9" key="1">
    <citation type="journal article" date="2019" name="Int. J. Syst. Evol. Microbiol.">
        <title>The Global Catalogue of Microorganisms (GCM) 10K type strain sequencing project: providing services to taxonomists for standard genome sequencing and annotation.</title>
        <authorList>
            <consortium name="The Broad Institute Genomics Platform"/>
            <consortium name="The Broad Institute Genome Sequencing Center for Infectious Disease"/>
            <person name="Wu L."/>
            <person name="Ma J."/>
        </authorList>
    </citation>
    <scope>NUCLEOTIDE SEQUENCE [LARGE SCALE GENOMIC DNA]</scope>
    <source>
        <strain evidence="9">JCM 31319</strain>
    </source>
</reference>
<dbReference type="RefSeq" id="WP_377532192.1">
    <property type="nucleotide sequence ID" value="NZ_JBHTLD010000287.1"/>
</dbReference>
<dbReference type="Gene3D" id="1.10.10.10">
    <property type="entry name" value="Winged helix-like DNA-binding domain superfamily/Winged helix DNA-binding domain"/>
    <property type="match status" value="1"/>
</dbReference>
<comment type="caution">
    <text evidence="8">The sequence shown here is derived from an EMBL/GenBank/DDBJ whole genome shotgun (WGS) entry which is preliminary data.</text>
</comment>
<dbReference type="InterPro" id="IPR036388">
    <property type="entry name" value="WH-like_DNA-bd_sf"/>
</dbReference>
<protein>
    <submittedName>
        <fullName evidence="8">RNA polymerase sigma factor</fullName>
    </submittedName>
</protein>
<dbReference type="CDD" id="cd06171">
    <property type="entry name" value="Sigma70_r4"/>
    <property type="match status" value="1"/>
</dbReference>
<keyword evidence="5" id="KW-0804">Transcription</keyword>
<gene>
    <name evidence="8" type="ORF">ACFQ2O_19950</name>
</gene>
<comment type="similarity">
    <text evidence="1">Belongs to the sigma-70 factor family. ECF subfamily.</text>
</comment>
<name>A0ABW3SU90_9BACT</name>
<dbReference type="Pfam" id="PF08281">
    <property type="entry name" value="Sigma70_r4_2"/>
    <property type="match status" value="1"/>
</dbReference>
<keyword evidence="4" id="KW-0238">DNA-binding</keyword>
<keyword evidence="9" id="KW-1185">Reference proteome</keyword>
<evidence type="ECO:0000256" key="5">
    <source>
        <dbReference type="ARBA" id="ARBA00023163"/>
    </source>
</evidence>
<accession>A0ABW3SU90</accession>
<dbReference type="InterPro" id="IPR013325">
    <property type="entry name" value="RNA_pol_sigma_r2"/>
</dbReference>
<proteinExistence type="inferred from homology"/>
<dbReference type="PANTHER" id="PTHR43133">
    <property type="entry name" value="RNA POLYMERASE ECF-TYPE SIGMA FACTO"/>
    <property type="match status" value="1"/>
</dbReference>
<dbReference type="PANTHER" id="PTHR43133:SF8">
    <property type="entry name" value="RNA POLYMERASE SIGMA FACTOR HI_1459-RELATED"/>
    <property type="match status" value="1"/>
</dbReference>
<evidence type="ECO:0000256" key="4">
    <source>
        <dbReference type="ARBA" id="ARBA00023125"/>
    </source>
</evidence>
<dbReference type="InterPro" id="IPR013324">
    <property type="entry name" value="RNA_pol_sigma_r3/r4-like"/>
</dbReference>
<dbReference type="InterPro" id="IPR014284">
    <property type="entry name" value="RNA_pol_sigma-70_dom"/>
</dbReference>
<dbReference type="Pfam" id="PF04542">
    <property type="entry name" value="Sigma70_r2"/>
    <property type="match status" value="1"/>
</dbReference>
<dbReference type="SUPFAM" id="SSF88946">
    <property type="entry name" value="Sigma2 domain of RNA polymerase sigma factors"/>
    <property type="match status" value="1"/>
</dbReference>
<organism evidence="8 9">
    <name type="scientific">Pontibacter rugosus</name>
    <dbReference type="NCBI Taxonomy" id="1745966"/>
    <lineage>
        <taxon>Bacteria</taxon>
        <taxon>Pseudomonadati</taxon>
        <taxon>Bacteroidota</taxon>
        <taxon>Cytophagia</taxon>
        <taxon>Cytophagales</taxon>
        <taxon>Hymenobacteraceae</taxon>
        <taxon>Pontibacter</taxon>
    </lineage>
</organism>
<evidence type="ECO:0000313" key="8">
    <source>
        <dbReference type="EMBL" id="MFD1188494.1"/>
    </source>
</evidence>
<dbReference type="InterPro" id="IPR007627">
    <property type="entry name" value="RNA_pol_sigma70_r2"/>
</dbReference>
<dbReference type="SUPFAM" id="SSF88659">
    <property type="entry name" value="Sigma3 and sigma4 domains of RNA polymerase sigma factors"/>
    <property type="match status" value="1"/>
</dbReference>
<feature type="domain" description="RNA polymerase sigma-70 region 2" evidence="6">
    <location>
        <begin position="33"/>
        <end position="98"/>
    </location>
</feature>
<dbReference type="Gene3D" id="1.10.1740.10">
    <property type="match status" value="1"/>
</dbReference>
<dbReference type="NCBIfam" id="TIGR02937">
    <property type="entry name" value="sigma70-ECF"/>
    <property type="match status" value="1"/>
</dbReference>
<feature type="domain" description="RNA polymerase sigma factor 70 region 4 type 2" evidence="7">
    <location>
        <begin position="132"/>
        <end position="183"/>
    </location>
</feature>
<evidence type="ECO:0000259" key="6">
    <source>
        <dbReference type="Pfam" id="PF04542"/>
    </source>
</evidence>
<keyword evidence="2" id="KW-0805">Transcription regulation</keyword>
<sequence length="193" mass="22777">MFLKLFSKARPPDDLELVKQYQQTGDLACIGKLFDRHTEMVYLICMKYMRDEEESKDATMQIFEGMVKSLRKYEVQNFKSWLHTTARNHCLMLLRAQKQREKILPRNVQENEYTIASSILEDENNPELELQTLEQGLQDLPTAQRTCIELFYLKQKSYKQIAEQTGLSLNNVKSYIQNGKRNLKLYLEKNNAK</sequence>